<name>A0ABP7UE15_9BACT</name>
<keyword evidence="2" id="KW-1185">Reference proteome</keyword>
<comment type="caution">
    <text evidence="1">The sequence shown here is derived from an EMBL/GenBank/DDBJ whole genome shotgun (WGS) entry which is preliminary data.</text>
</comment>
<reference evidence="2" key="1">
    <citation type="journal article" date="2019" name="Int. J. Syst. Evol. Microbiol.">
        <title>The Global Catalogue of Microorganisms (GCM) 10K type strain sequencing project: providing services to taxonomists for standard genome sequencing and annotation.</title>
        <authorList>
            <consortium name="The Broad Institute Genomics Platform"/>
            <consortium name="The Broad Institute Genome Sequencing Center for Infectious Disease"/>
            <person name="Wu L."/>
            <person name="Ma J."/>
        </authorList>
    </citation>
    <scope>NUCLEOTIDE SEQUENCE [LARGE SCALE GENOMIC DNA]</scope>
    <source>
        <strain evidence="2">JCM 17225</strain>
    </source>
</reference>
<accession>A0ABP7UE15</accession>
<evidence type="ECO:0000313" key="2">
    <source>
        <dbReference type="Proteomes" id="UP001501469"/>
    </source>
</evidence>
<sequence length="194" mass="22465">MNFNDIVDNLVRSFDHEPHPGEANIVYDNSGYHLEAQAIRQAFTPFTWQAMPPELLHEEQSCLGFLSRAGFKYYLPAFMRLALTDYHRADMIPDNLVFSLTLPIEADIIASAIDIKRDQMDEKMPGVDWNDILQSQLQSLNQSVHEFIARAALFNSDQGRVIYQFLAHLRDEHSDDFLNQEPAVAIQRYWFQFA</sequence>
<dbReference type="Proteomes" id="UP001501469">
    <property type="component" value="Unassembled WGS sequence"/>
</dbReference>
<dbReference type="Pfam" id="PF20461">
    <property type="entry name" value="DUF6714"/>
    <property type="match status" value="1"/>
</dbReference>
<organism evidence="1 2">
    <name type="scientific">Hymenobacter glaciei</name>
    <dbReference type="NCBI Taxonomy" id="877209"/>
    <lineage>
        <taxon>Bacteria</taxon>
        <taxon>Pseudomonadati</taxon>
        <taxon>Bacteroidota</taxon>
        <taxon>Cytophagia</taxon>
        <taxon>Cytophagales</taxon>
        <taxon>Hymenobacteraceae</taxon>
        <taxon>Hymenobacter</taxon>
    </lineage>
</organism>
<evidence type="ECO:0000313" key="1">
    <source>
        <dbReference type="EMBL" id="GAA4041175.1"/>
    </source>
</evidence>
<dbReference type="InterPro" id="IPR046560">
    <property type="entry name" value="DUF6714"/>
</dbReference>
<gene>
    <name evidence="1" type="ORF">GCM10022409_28980</name>
</gene>
<proteinExistence type="predicted"/>
<dbReference type="EMBL" id="BAABDK010000022">
    <property type="protein sequence ID" value="GAA4041175.1"/>
    <property type="molecule type" value="Genomic_DNA"/>
</dbReference>
<dbReference type="RefSeq" id="WP_345055867.1">
    <property type="nucleotide sequence ID" value="NZ_BAABDK010000022.1"/>
</dbReference>
<protein>
    <submittedName>
        <fullName evidence="1">Uncharacterized protein</fullName>
    </submittedName>
</protein>